<evidence type="ECO:0000256" key="3">
    <source>
        <dbReference type="ARBA" id="ARBA00023125"/>
    </source>
</evidence>
<dbReference type="GO" id="GO:0046983">
    <property type="term" value="F:protein dimerization activity"/>
    <property type="evidence" value="ECO:0007669"/>
    <property type="project" value="InterPro"/>
</dbReference>
<dbReference type="Gene3D" id="3.40.1810.10">
    <property type="entry name" value="Transcription factor, MADS-box"/>
    <property type="match status" value="1"/>
</dbReference>
<evidence type="ECO:0000256" key="2">
    <source>
        <dbReference type="ARBA" id="ARBA00023015"/>
    </source>
</evidence>
<protein>
    <recommendedName>
        <fullName evidence="6">MADS-box domain-containing protein</fullName>
    </recommendedName>
</protein>
<name>A0A565B652_9BRAS</name>
<accession>A0A565B652</accession>
<evidence type="ECO:0000256" key="4">
    <source>
        <dbReference type="ARBA" id="ARBA00023163"/>
    </source>
</evidence>
<proteinExistence type="predicted"/>
<dbReference type="SMART" id="SM00432">
    <property type="entry name" value="MADS"/>
    <property type="match status" value="1"/>
</dbReference>
<keyword evidence="5" id="KW-0539">Nucleus</keyword>
<dbReference type="Proteomes" id="UP000489600">
    <property type="component" value="Unassembled WGS sequence"/>
</dbReference>
<evidence type="ECO:0000313" key="7">
    <source>
        <dbReference type="EMBL" id="VVA96584.1"/>
    </source>
</evidence>
<gene>
    <name evidence="7" type="ORF">ANE_LOCUS7029</name>
</gene>
<dbReference type="GO" id="GO:0005634">
    <property type="term" value="C:nucleus"/>
    <property type="evidence" value="ECO:0007669"/>
    <property type="project" value="UniProtKB-SubCell"/>
</dbReference>
<dbReference type="AlphaFoldDB" id="A0A565B652"/>
<keyword evidence="3" id="KW-0238">DNA-binding</keyword>
<keyword evidence="2" id="KW-0805">Transcription regulation</keyword>
<dbReference type="InterPro" id="IPR002100">
    <property type="entry name" value="TF_MADSbox"/>
</dbReference>
<dbReference type="SUPFAM" id="SSF55455">
    <property type="entry name" value="SRF-like"/>
    <property type="match status" value="1"/>
</dbReference>
<dbReference type="GO" id="GO:0003677">
    <property type="term" value="F:DNA binding"/>
    <property type="evidence" value="ECO:0007669"/>
    <property type="project" value="UniProtKB-KW"/>
</dbReference>
<dbReference type="InterPro" id="IPR036879">
    <property type="entry name" value="TF_MADSbox_sf"/>
</dbReference>
<reference evidence="7" key="1">
    <citation type="submission" date="2019-07" db="EMBL/GenBank/DDBJ databases">
        <authorList>
            <person name="Dittberner H."/>
        </authorList>
    </citation>
    <scope>NUCLEOTIDE SEQUENCE [LARGE SCALE GENOMIC DNA]</scope>
</reference>
<organism evidence="7 8">
    <name type="scientific">Arabis nemorensis</name>
    <dbReference type="NCBI Taxonomy" id="586526"/>
    <lineage>
        <taxon>Eukaryota</taxon>
        <taxon>Viridiplantae</taxon>
        <taxon>Streptophyta</taxon>
        <taxon>Embryophyta</taxon>
        <taxon>Tracheophyta</taxon>
        <taxon>Spermatophyta</taxon>
        <taxon>Magnoliopsida</taxon>
        <taxon>eudicotyledons</taxon>
        <taxon>Gunneridae</taxon>
        <taxon>Pentapetalae</taxon>
        <taxon>rosids</taxon>
        <taxon>malvids</taxon>
        <taxon>Brassicales</taxon>
        <taxon>Brassicaceae</taxon>
        <taxon>Arabideae</taxon>
        <taxon>Arabis</taxon>
    </lineage>
</organism>
<comment type="subcellular location">
    <subcellularLocation>
        <location evidence="1">Nucleus</location>
    </subcellularLocation>
</comment>
<dbReference type="OrthoDB" id="601557at2759"/>
<comment type="caution">
    <text evidence="7">The sequence shown here is derived from an EMBL/GenBank/DDBJ whole genome shotgun (WGS) entry which is preliminary data.</text>
</comment>
<evidence type="ECO:0000313" key="8">
    <source>
        <dbReference type="Proteomes" id="UP000489600"/>
    </source>
</evidence>
<evidence type="ECO:0000256" key="5">
    <source>
        <dbReference type="ARBA" id="ARBA00023242"/>
    </source>
</evidence>
<evidence type="ECO:0000259" key="6">
    <source>
        <dbReference type="PROSITE" id="PS50066"/>
    </source>
</evidence>
<keyword evidence="8" id="KW-1185">Reference proteome</keyword>
<keyword evidence="4" id="KW-0804">Transcription</keyword>
<sequence length="65" mass="7546">MDSKLCPRQTTRFKRCSSHRDSKTTSTSLAMREDTMFKKAYELSTLCDIQVCVLYYGRDGELIKT</sequence>
<evidence type="ECO:0000256" key="1">
    <source>
        <dbReference type="ARBA" id="ARBA00004123"/>
    </source>
</evidence>
<dbReference type="PROSITE" id="PS50066">
    <property type="entry name" value="MADS_BOX_2"/>
    <property type="match status" value="1"/>
</dbReference>
<feature type="domain" description="MADS-box" evidence="6">
    <location>
        <begin position="21"/>
        <end position="65"/>
    </location>
</feature>
<dbReference type="Pfam" id="PF00319">
    <property type="entry name" value="SRF-TF"/>
    <property type="match status" value="1"/>
</dbReference>
<dbReference type="EMBL" id="CABITT030000003">
    <property type="protein sequence ID" value="VVA96584.1"/>
    <property type="molecule type" value="Genomic_DNA"/>
</dbReference>